<dbReference type="Proteomes" id="UP000542405">
    <property type="component" value="Unassembled WGS sequence"/>
</dbReference>
<proteinExistence type="predicted"/>
<evidence type="ECO:0000313" key="2">
    <source>
        <dbReference type="Proteomes" id="UP000542405"/>
    </source>
</evidence>
<evidence type="ECO:0000313" key="1">
    <source>
        <dbReference type="EMBL" id="NMU90498.1"/>
    </source>
</evidence>
<sequence length="29" mass="2757">MLRPGLAAAGVCLALPARAKQAPAAQPGG</sequence>
<dbReference type="EMBL" id="JABBZE010000107">
    <property type="protein sequence ID" value="NMU90498.1"/>
    <property type="molecule type" value="Genomic_DNA"/>
</dbReference>
<gene>
    <name evidence="1" type="ORF">HGQ98_11840</name>
</gene>
<protein>
    <submittedName>
        <fullName evidence="1">M23 family peptidase</fullName>
    </submittedName>
</protein>
<name>A0A848ND57_9BURK</name>
<accession>A0A848ND57</accession>
<reference evidence="1 2" key="1">
    <citation type="submission" date="2020-04" db="EMBL/GenBank/DDBJ databases">
        <title>Achromobacter ruhlandii genome sequencing and assembly.</title>
        <authorList>
            <person name="Martins R.C.R."/>
            <person name="Perdigao-Neto L.V."/>
            <person name="Levin A.S.S."/>
            <person name="Costa S.F."/>
        </authorList>
    </citation>
    <scope>NUCLEOTIDE SEQUENCE [LARGE SCALE GENOMIC DNA]</scope>
    <source>
        <strain evidence="1 2">9035ralo</strain>
    </source>
</reference>
<dbReference type="AlphaFoldDB" id="A0A848ND57"/>
<comment type="caution">
    <text evidence="1">The sequence shown here is derived from an EMBL/GenBank/DDBJ whole genome shotgun (WGS) entry which is preliminary data.</text>
</comment>
<organism evidence="1 2">
    <name type="scientific">Achromobacter ruhlandii</name>
    <dbReference type="NCBI Taxonomy" id="72557"/>
    <lineage>
        <taxon>Bacteria</taxon>
        <taxon>Pseudomonadati</taxon>
        <taxon>Pseudomonadota</taxon>
        <taxon>Betaproteobacteria</taxon>
        <taxon>Burkholderiales</taxon>
        <taxon>Alcaligenaceae</taxon>
        <taxon>Achromobacter</taxon>
    </lineage>
</organism>
<feature type="non-terminal residue" evidence="1">
    <location>
        <position position="29"/>
    </location>
</feature>